<keyword evidence="2" id="KW-1185">Reference proteome</keyword>
<gene>
    <name evidence="1" type="ORF">OWV82_002510</name>
</gene>
<organism evidence="1 2">
    <name type="scientific">Melia azedarach</name>
    <name type="common">Chinaberry tree</name>
    <dbReference type="NCBI Taxonomy" id="155640"/>
    <lineage>
        <taxon>Eukaryota</taxon>
        <taxon>Viridiplantae</taxon>
        <taxon>Streptophyta</taxon>
        <taxon>Embryophyta</taxon>
        <taxon>Tracheophyta</taxon>
        <taxon>Spermatophyta</taxon>
        <taxon>Magnoliopsida</taxon>
        <taxon>eudicotyledons</taxon>
        <taxon>Gunneridae</taxon>
        <taxon>Pentapetalae</taxon>
        <taxon>rosids</taxon>
        <taxon>malvids</taxon>
        <taxon>Sapindales</taxon>
        <taxon>Meliaceae</taxon>
        <taxon>Melia</taxon>
    </lineage>
</organism>
<accession>A0ACC1Z1D5</accession>
<dbReference type="Proteomes" id="UP001164539">
    <property type="component" value="Chromosome 1"/>
</dbReference>
<dbReference type="EMBL" id="CM051394">
    <property type="protein sequence ID" value="KAJ4729786.1"/>
    <property type="molecule type" value="Genomic_DNA"/>
</dbReference>
<name>A0ACC1Z1D5_MELAZ</name>
<proteinExistence type="predicted"/>
<evidence type="ECO:0000313" key="2">
    <source>
        <dbReference type="Proteomes" id="UP001164539"/>
    </source>
</evidence>
<evidence type="ECO:0000313" key="1">
    <source>
        <dbReference type="EMBL" id="KAJ4729786.1"/>
    </source>
</evidence>
<sequence>MESKDEASEPVSPTGQYFNSSVLSICILAVLESEIPIDDSSTISLLQDVFLPISPRFSSIMVKDKNGVKQWKKFEVKLKDHVNVPIFPSGLPPNSYDNYLNDYLTKIAMEQLPQSRPLWEIHIFKYPTSTAAGVLIFKLHHALGDGFSLMGALLSCLQRADNPSLPLTFPSLQNHSMPMNIPKFLSSAFNTVSDFGWSLLKSVCIEDDQTPIRSSGDSGVEFKPITITTMTFSLEHIKQVKAKLGVLNNNANSTALVLMNTRNIGGYKSVEEMVKPDAESPWGNQFGFLHVSLPDLTKAESSNPLEFVLKAQKSIKRKRNSLAVNLTGRLLESLRKLTGPEV</sequence>
<reference evidence="1 2" key="1">
    <citation type="journal article" date="2023" name="Science">
        <title>Complex scaffold remodeling in plant triterpene biosynthesis.</title>
        <authorList>
            <person name="De La Pena R."/>
            <person name="Hodgson H."/>
            <person name="Liu J.C."/>
            <person name="Stephenson M.J."/>
            <person name="Martin A.C."/>
            <person name="Owen C."/>
            <person name="Harkess A."/>
            <person name="Leebens-Mack J."/>
            <person name="Jimenez L.E."/>
            <person name="Osbourn A."/>
            <person name="Sattely E.S."/>
        </authorList>
    </citation>
    <scope>NUCLEOTIDE SEQUENCE [LARGE SCALE GENOMIC DNA]</scope>
    <source>
        <strain evidence="2">cv. JPN11</strain>
        <tissue evidence="1">Leaf</tissue>
    </source>
</reference>
<protein>
    <submittedName>
        <fullName evidence="1">O-acyltransferase WSD1-like</fullName>
    </submittedName>
</protein>
<comment type="caution">
    <text evidence="1">The sequence shown here is derived from an EMBL/GenBank/DDBJ whole genome shotgun (WGS) entry which is preliminary data.</text>
</comment>